<accession>A0A1F4TPZ5</accession>
<evidence type="ECO:0000313" key="4">
    <source>
        <dbReference type="Proteomes" id="UP000177309"/>
    </source>
</evidence>
<dbReference type="Pfam" id="PF09723">
    <property type="entry name" value="Zn_ribbon_8"/>
    <property type="match status" value="1"/>
</dbReference>
<evidence type="ECO:0000256" key="1">
    <source>
        <dbReference type="SAM" id="MobiDB-lite"/>
    </source>
</evidence>
<organism evidence="3 4">
    <name type="scientific">candidate division WOR-1 bacterium RIFOXYC2_FULL_41_25</name>
    <dbReference type="NCBI Taxonomy" id="1802586"/>
    <lineage>
        <taxon>Bacteria</taxon>
        <taxon>Bacillati</taxon>
        <taxon>Saganbacteria</taxon>
    </lineage>
</organism>
<dbReference type="SMART" id="SM00834">
    <property type="entry name" value="CxxC_CXXC_SSSS"/>
    <property type="match status" value="1"/>
</dbReference>
<feature type="domain" description="Putative regulatory protein FmdB zinc ribbon" evidence="2">
    <location>
        <begin position="1"/>
        <end position="41"/>
    </location>
</feature>
<reference evidence="3 4" key="1">
    <citation type="journal article" date="2016" name="Nat. Commun.">
        <title>Thousands of microbial genomes shed light on interconnected biogeochemical processes in an aquifer system.</title>
        <authorList>
            <person name="Anantharaman K."/>
            <person name="Brown C.T."/>
            <person name="Hug L.A."/>
            <person name="Sharon I."/>
            <person name="Castelle C.J."/>
            <person name="Probst A.J."/>
            <person name="Thomas B.C."/>
            <person name="Singh A."/>
            <person name="Wilkins M.J."/>
            <person name="Karaoz U."/>
            <person name="Brodie E.L."/>
            <person name="Williams K.H."/>
            <person name="Hubbard S.S."/>
            <person name="Banfield J.F."/>
        </authorList>
    </citation>
    <scope>NUCLEOTIDE SEQUENCE [LARGE SCALE GENOMIC DNA]</scope>
</reference>
<dbReference type="EMBL" id="MEUI01000014">
    <property type="protein sequence ID" value="OGC34600.1"/>
    <property type="molecule type" value="Genomic_DNA"/>
</dbReference>
<protein>
    <recommendedName>
        <fullName evidence="2">Putative regulatory protein FmdB zinc ribbon domain-containing protein</fullName>
    </recommendedName>
</protein>
<sequence length="88" mass="9946">MPLYDYKCKQCGHIFEIKQSIKEEPLKFCPECKGSIFRLISAAGIIFKGSGFHVTDYGKKPHKESKSSAKPIEKGTVDKPKIEKKSKK</sequence>
<gene>
    <name evidence="3" type="ORF">A2462_04640</name>
</gene>
<dbReference type="InterPro" id="IPR013429">
    <property type="entry name" value="Regulatory_FmdB_Zinc_ribbon"/>
</dbReference>
<dbReference type="PANTHER" id="PTHR34404:SF2">
    <property type="entry name" value="CONSERVED SERINE RICH PROTEIN"/>
    <property type="match status" value="1"/>
</dbReference>
<evidence type="ECO:0000313" key="3">
    <source>
        <dbReference type="EMBL" id="OGC34600.1"/>
    </source>
</evidence>
<dbReference type="Proteomes" id="UP000177309">
    <property type="component" value="Unassembled WGS sequence"/>
</dbReference>
<comment type="caution">
    <text evidence="3">The sequence shown here is derived from an EMBL/GenBank/DDBJ whole genome shotgun (WGS) entry which is preliminary data.</text>
</comment>
<name>A0A1F4TPZ5_UNCSA</name>
<dbReference type="AlphaFoldDB" id="A0A1F4TPZ5"/>
<proteinExistence type="predicted"/>
<dbReference type="Gene3D" id="2.20.28.10">
    <property type="match status" value="1"/>
</dbReference>
<evidence type="ECO:0000259" key="2">
    <source>
        <dbReference type="SMART" id="SM00834"/>
    </source>
</evidence>
<dbReference type="NCBIfam" id="TIGR02605">
    <property type="entry name" value="CxxC_CxxC_SSSS"/>
    <property type="match status" value="1"/>
</dbReference>
<feature type="region of interest" description="Disordered" evidence="1">
    <location>
        <begin position="56"/>
        <end position="88"/>
    </location>
</feature>
<dbReference type="PANTHER" id="PTHR34404">
    <property type="entry name" value="REGULATORY PROTEIN, FMDB FAMILY"/>
    <property type="match status" value="1"/>
</dbReference>